<evidence type="ECO:0000313" key="4">
    <source>
        <dbReference type="Proteomes" id="UP000054770"/>
    </source>
</evidence>
<protein>
    <submittedName>
        <fullName evidence="3">Uncharacterized protein</fullName>
    </submittedName>
</protein>
<keyword evidence="2" id="KW-0732">Signal</keyword>
<dbReference type="EMBL" id="FCON02000014">
    <property type="protein sequence ID" value="SAL40943.1"/>
    <property type="molecule type" value="Genomic_DNA"/>
</dbReference>
<organism evidence="3 4">
    <name type="scientific">Caballeronia choica</name>
    <dbReference type="NCBI Taxonomy" id="326476"/>
    <lineage>
        <taxon>Bacteria</taxon>
        <taxon>Pseudomonadati</taxon>
        <taxon>Pseudomonadota</taxon>
        <taxon>Betaproteobacteria</taxon>
        <taxon>Burkholderiales</taxon>
        <taxon>Burkholderiaceae</taxon>
        <taxon>Caballeronia</taxon>
    </lineage>
</organism>
<feature type="compositionally biased region" description="Basic residues" evidence="1">
    <location>
        <begin position="49"/>
        <end position="61"/>
    </location>
</feature>
<comment type="caution">
    <text evidence="3">The sequence shown here is derived from an EMBL/GenBank/DDBJ whole genome shotgun (WGS) entry which is preliminary data.</text>
</comment>
<evidence type="ECO:0000256" key="2">
    <source>
        <dbReference type="SAM" id="SignalP"/>
    </source>
</evidence>
<sequence>MQQAKYLAFVALCALAALSTAARAETYHFAEGASSMPGQHSGAHSSHAPAKHKSHTSKHRAGQAGKTLDSHQ</sequence>
<gene>
    <name evidence="3" type="ORF">AWB68_01792</name>
</gene>
<evidence type="ECO:0000256" key="1">
    <source>
        <dbReference type="SAM" id="MobiDB-lite"/>
    </source>
</evidence>
<reference evidence="3" key="1">
    <citation type="submission" date="2016-01" db="EMBL/GenBank/DDBJ databases">
        <authorList>
            <person name="Peeters C."/>
        </authorList>
    </citation>
    <scope>NUCLEOTIDE SEQUENCE [LARGE SCALE GENOMIC DNA]</scope>
    <source>
        <strain evidence="3">LMG 22940</strain>
    </source>
</reference>
<feature type="signal peptide" evidence="2">
    <location>
        <begin position="1"/>
        <end position="24"/>
    </location>
</feature>
<dbReference type="RefSeq" id="WP_087644000.1">
    <property type="nucleotide sequence ID" value="NZ_FCON02000014.1"/>
</dbReference>
<keyword evidence="4" id="KW-1185">Reference proteome</keyword>
<accession>A0A158HAC1</accession>
<feature type="chain" id="PRO_5011111862" evidence="2">
    <location>
        <begin position="25"/>
        <end position="72"/>
    </location>
</feature>
<name>A0A158HAC1_9BURK</name>
<dbReference type="AlphaFoldDB" id="A0A158HAC1"/>
<feature type="region of interest" description="Disordered" evidence="1">
    <location>
        <begin position="32"/>
        <end position="72"/>
    </location>
</feature>
<dbReference type="Proteomes" id="UP000054770">
    <property type="component" value="Unassembled WGS sequence"/>
</dbReference>
<evidence type="ECO:0000313" key="3">
    <source>
        <dbReference type="EMBL" id="SAL40943.1"/>
    </source>
</evidence>
<proteinExistence type="predicted"/>